<keyword evidence="1" id="KW-0812">Transmembrane</keyword>
<keyword evidence="1" id="KW-1133">Transmembrane helix</keyword>
<reference evidence="2 4" key="1">
    <citation type="submission" date="2020-05" db="EMBL/GenBank/DDBJ databases">
        <title>Whole genome shotgun sequence of Streptomyces fulvorobeus NBRC 15897.</title>
        <authorList>
            <person name="Komaki H."/>
            <person name="Tamura T."/>
        </authorList>
    </citation>
    <scope>NUCLEOTIDE SEQUENCE [LARGE SCALE GENOMIC DNA]</scope>
    <source>
        <strain evidence="2 4">NBRC 15897</strain>
    </source>
</reference>
<organism evidence="2 4">
    <name type="scientific">Streptomyces fulvorobeus</name>
    <dbReference type="NCBI Taxonomy" id="284028"/>
    <lineage>
        <taxon>Bacteria</taxon>
        <taxon>Bacillati</taxon>
        <taxon>Actinomycetota</taxon>
        <taxon>Actinomycetes</taxon>
        <taxon>Kitasatosporales</taxon>
        <taxon>Streptomycetaceae</taxon>
        <taxon>Streptomyces</taxon>
    </lineage>
</organism>
<evidence type="ECO:0000313" key="2">
    <source>
        <dbReference type="EMBL" id="GFN00003.1"/>
    </source>
</evidence>
<evidence type="ECO:0000313" key="4">
    <source>
        <dbReference type="Proteomes" id="UP000498980"/>
    </source>
</evidence>
<accession>A0A7J0CC03</accession>
<feature type="transmembrane region" description="Helical" evidence="1">
    <location>
        <begin position="370"/>
        <end position="389"/>
    </location>
</feature>
<proteinExistence type="predicted"/>
<keyword evidence="4" id="KW-1185">Reference proteome</keyword>
<dbReference type="AlphaFoldDB" id="A0A7J0CC03"/>
<evidence type="ECO:0000313" key="5">
    <source>
        <dbReference type="Proteomes" id="UP000530403"/>
    </source>
</evidence>
<dbReference type="EMBL" id="BLWC01000001">
    <property type="protein sequence ID" value="GFN00003.1"/>
    <property type="molecule type" value="Genomic_DNA"/>
</dbReference>
<feature type="transmembrane region" description="Helical" evidence="1">
    <location>
        <begin position="496"/>
        <end position="517"/>
    </location>
</feature>
<feature type="transmembrane region" description="Helical" evidence="1">
    <location>
        <begin position="317"/>
        <end position="350"/>
    </location>
</feature>
<evidence type="ECO:0000256" key="1">
    <source>
        <dbReference type="SAM" id="Phobius"/>
    </source>
</evidence>
<dbReference type="Proteomes" id="UP000530403">
    <property type="component" value="Unassembled WGS sequence"/>
</dbReference>
<comment type="caution">
    <text evidence="2">The sequence shown here is derived from an EMBL/GenBank/DDBJ whole genome shotgun (WGS) entry which is preliminary data.</text>
</comment>
<name>A0A7J0CC03_9ACTN</name>
<protein>
    <submittedName>
        <fullName evidence="2">Uncharacterized protein</fullName>
    </submittedName>
</protein>
<reference evidence="3 5" key="2">
    <citation type="submission" date="2020-07" db="EMBL/GenBank/DDBJ databases">
        <title>Sequencing the genomes of 1000 actinobacteria strains.</title>
        <authorList>
            <person name="Klenk H.-P."/>
        </authorList>
    </citation>
    <scope>NUCLEOTIDE SEQUENCE [LARGE SCALE GENOMIC DNA]</scope>
    <source>
        <strain evidence="3 5">DSM 41455</strain>
    </source>
</reference>
<keyword evidence="1" id="KW-0472">Membrane</keyword>
<feature type="transmembrane region" description="Helical" evidence="1">
    <location>
        <begin position="278"/>
        <end position="296"/>
    </location>
</feature>
<feature type="transmembrane region" description="Helical" evidence="1">
    <location>
        <begin position="449"/>
        <end position="475"/>
    </location>
</feature>
<feature type="transmembrane region" description="Helical" evidence="1">
    <location>
        <begin position="737"/>
        <end position="758"/>
    </location>
</feature>
<feature type="transmembrane region" description="Helical" evidence="1">
    <location>
        <begin position="825"/>
        <end position="844"/>
    </location>
</feature>
<dbReference type="EMBL" id="JACCCF010000001">
    <property type="protein sequence ID" value="NYE43527.1"/>
    <property type="molecule type" value="Genomic_DNA"/>
</dbReference>
<dbReference type="RefSeq" id="WP_173316403.1">
    <property type="nucleotide sequence ID" value="NZ_BAAAUE010000013.1"/>
</dbReference>
<feature type="transmembrane region" description="Helical" evidence="1">
    <location>
        <begin position="791"/>
        <end position="813"/>
    </location>
</feature>
<evidence type="ECO:0000313" key="3">
    <source>
        <dbReference type="EMBL" id="NYE43527.1"/>
    </source>
</evidence>
<feature type="transmembrane region" description="Helical" evidence="1">
    <location>
        <begin position="426"/>
        <end position="443"/>
    </location>
</feature>
<dbReference type="Proteomes" id="UP000498980">
    <property type="component" value="Unassembled WGS sequence"/>
</dbReference>
<feature type="transmembrane region" description="Helical" evidence="1">
    <location>
        <begin position="29"/>
        <end position="51"/>
    </location>
</feature>
<sequence>MKPRSAEAPAGQQLRLAFRLARRLGRSRALIRSTLTVFVGAVFVMAMFIVLKTLSLSGEQVADRDMGRFDASVGYGSVQLPPGDDAFVPELRERLQQAGFTDALVMLSAFDVQLDTTPARNVTMFEADWSSNPYPRRYDLQSGRWPTGPGEVVVTEPHDVRTVPGKELTVLGDVRLKVVGTADDLSASTTNLLAGPGTWAALDENLVKGFPILATQPLLLWSGAEPKSGITAFSAAISNWEKKQNRKSESDIAVANTLSLRAEGSGEGFWIEKTPAGYTVPALLVPLGAVLLVFGLNDRRFRRTAGSLASLGISRRTAAAGLTLATLAWSLIAATAGAAAGLGVGAAARLLVSHLRERPAGPIDGLADPALRLLILIVLTSLVAGLALARDDRRHAAAPANRDKSGRSTGEVAISKTSRRIRDTRQVLAVLAWCATAVYAVRVDSPAMAMTLTGIVTVAVLLVIPEAFALTLKFIPEKGPRSRLARRQLAADSRRASASLAVLTVLFGASLGFLALLDTLLRTADTQRHPDVLSGQILLADSTSDRFAPTKSVLRAAEATGLLDGHPRFEITPAYTMDSKYSTRSATRPGSDTIFLTVKSPADAKRLLGHSLSRDQLATLTEGGLLIWSDAPGAPEGTSARTSLVVRQDDKTLGRTPELPMVAVDAAPTRWRAGSDGIMLRSTASELRLPMPPQGPIMITGLADTQTEAVQQALITSGHDGRAARIYVPPEPAVAPAALLATAVALVLLVLATVLTAIRGQIRTLRGYMAGLTALGLPPAWTRRILLYQQAALVAVSTLLGLVIALLPTVIIANRISGFVLSVPWAQLATLLAAIYLAALLAATRSLLRLRSQREG</sequence>
<gene>
    <name evidence="3" type="ORF">HEB29_004538</name>
    <name evidence="2" type="ORF">Sfulv_48130</name>
</gene>